<protein>
    <submittedName>
        <fullName evidence="1">Uncharacterized protein</fullName>
    </submittedName>
</protein>
<sequence length="121" mass="13574">MECQSQLELEKSGRSTRTLVQPVSTKREPVLTLRIGALLRLEHAPPWALAPTAIGFGAVGFNPLVRDDSQPYIRQWSNVLKPVYLARFIRRIRPLRLDLAPHHTMSSQPAVRSSAQIIILG</sequence>
<keyword evidence="2" id="KW-1185">Reference proteome</keyword>
<gene>
    <name evidence="1" type="ORF">AG1IA_09876</name>
</gene>
<organism evidence="1 2">
    <name type="scientific">Thanatephorus cucumeris (strain AG1-IA)</name>
    <name type="common">Rice sheath blight fungus</name>
    <name type="synonym">Rhizoctonia solani</name>
    <dbReference type="NCBI Taxonomy" id="983506"/>
    <lineage>
        <taxon>Eukaryota</taxon>
        <taxon>Fungi</taxon>
        <taxon>Dikarya</taxon>
        <taxon>Basidiomycota</taxon>
        <taxon>Agaricomycotina</taxon>
        <taxon>Agaricomycetes</taxon>
        <taxon>Cantharellales</taxon>
        <taxon>Ceratobasidiaceae</taxon>
        <taxon>Rhizoctonia</taxon>
        <taxon>Rhizoctonia solani AG-1</taxon>
    </lineage>
</organism>
<evidence type="ECO:0000313" key="1">
    <source>
        <dbReference type="EMBL" id="ELU36094.1"/>
    </source>
</evidence>
<name>L8WIA2_THACA</name>
<dbReference type="AlphaFoldDB" id="L8WIA2"/>
<evidence type="ECO:0000313" key="2">
    <source>
        <dbReference type="Proteomes" id="UP000011668"/>
    </source>
</evidence>
<reference evidence="1 2" key="1">
    <citation type="journal article" date="2013" name="Nat. Commun.">
        <title>The evolution and pathogenic mechanisms of the rice sheath blight pathogen.</title>
        <authorList>
            <person name="Zheng A."/>
            <person name="Lin R."/>
            <person name="Xu L."/>
            <person name="Qin P."/>
            <person name="Tang C."/>
            <person name="Ai P."/>
            <person name="Zhang D."/>
            <person name="Liu Y."/>
            <person name="Sun Z."/>
            <person name="Feng H."/>
            <person name="Wang Y."/>
            <person name="Chen Y."/>
            <person name="Liang X."/>
            <person name="Fu R."/>
            <person name="Li Q."/>
            <person name="Zhang J."/>
            <person name="Yu X."/>
            <person name="Xie Z."/>
            <person name="Ding L."/>
            <person name="Guan P."/>
            <person name="Tang J."/>
            <person name="Liang Y."/>
            <person name="Wang S."/>
            <person name="Deng Q."/>
            <person name="Li S."/>
            <person name="Zhu J."/>
            <person name="Wang L."/>
            <person name="Liu H."/>
            <person name="Li P."/>
        </authorList>
    </citation>
    <scope>NUCLEOTIDE SEQUENCE [LARGE SCALE GENOMIC DNA]</scope>
    <source>
        <strain evidence="2">AG-1 IA</strain>
    </source>
</reference>
<dbReference type="EMBL" id="AFRT01004340">
    <property type="protein sequence ID" value="ELU36094.1"/>
    <property type="molecule type" value="Genomic_DNA"/>
</dbReference>
<accession>L8WIA2</accession>
<dbReference type="Proteomes" id="UP000011668">
    <property type="component" value="Unassembled WGS sequence"/>
</dbReference>
<comment type="caution">
    <text evidence="1">The sequence shown here is derived from an EMBL/GenBank/DDBJ whole genome shotgun (WGS) entry which is preliminary data.</text>
</comment>
<proteinExistence type="predicted"/>
<dbReference type="HOGENOM" id="CLU_141798_0_0_1"/>